<evidence type="ECO:0000313" key="1">
    <source>
        <dbReference type="EMBL" id="KAI0089659.1"/>
    </source>
</evidence>
<proteinExistence type="predicted"/>
<name>A0ACB8U607_9APHY</name>
<organism evidence="1 2">
    <name type="scientific">Irpex rosettiformis</name>
    <dbReference type="NCBI Taxonomy" id="378272"/>
    <lineage>
        <taxon>Eukaryota</taxon>
        <taxon>Fungi</taxon>
        <taxon>Dikarya</taxon>
        <taxon>Basidiomycota</taxon>
        <taxon>Agaricomycotina</taxon>
        <taxon>Agaricomycetes</taxon>
        <taxon>Polyporales</taxon>
        <taxon>Irpicaceae</taxon>
        <taxon>Irpex</taxon>
    </lineage>
</organism>
<keyword evidence="2" id="KW-1185">Reference proteome</keyword>
<evidence type="ECO:0000313" key="2">
    <source>
        <dbReference type="Proteomes" id="UP001055072"/>
    </source>
</evidence>
<gene>
    <name evidence="1" type="ORF">BDY19DRAFT_993230</name>
</gene>
<sequence length="282" mass="31287">MHIPATTSQPCIGTTASSPSATTLSPPVSNTGGEYRFNFGKHHGKTLDETPRDYIQWCINAGVVSQRRDLRQALEQHQTEHQSSSPALLSIPQRFQAVAQKVPAWLYAACDKAFDEVYEDEMQALWDASAFRQLEHKKLEALEEMANLLAPFYLPRPPPPPPATLPDSDLVADLRSVLSLLPKSAWDIDGPYDGMCANGTNSVYVHFGGFTGTHSTLLTRQRRAEIKNLLNLIEEKHGKEVRVIAQWEVYDKVTESIGGIGYSNALGDEKGFYDTASEWVTV</sequence>
<protein>
    <submittedName>
        <fullName evidence="1">Uncharacterized protein</fullName>
    </submittedName>
</protein>
<dbReference type="EMBL" id="MU274910">
    <property type="protein sequence ID" value="KAI0089659.1"/>
    <property type="molecule type" value="Genomic_DNA"/>
</dbReference>
<dbReference type="Proteomes" id="UP001055072">
    <property type="component" value="Unassembled WGS sequence"/>
</dbReference>
<accession>A0ACB8U607</accession>
<reference evidence="1" key="1">
    <citation type="journal article" date="2021" name="Environ. Microbiol.">
        <title>Gene family expansions and transcriptome signatures uncover fungal adaptations to wood decay.</title>
        <authorList>
            <person name="Hage H."/>
            <person name="Miyauchi S."/>
            <person name="Viragh M."/>
            <person name="Drula E."/>
            <person name="Min B."/>
            <person name="Chaduli D."/>
            <person name="Navarro D."/>
            <person name="Favel A."/>
            <person name="Norest M."/>
            <person name="Lesage-Meessen L."/>
            <person name="Balint B."/>
            <person name="Merenyi Z."/>
            <person name="de Eugenio L."/>
            <person name="Morin E."/>
            <person name="Martinez A.T."/>
            <person name="Baldrian P."/>
            <person name="Stursova M."/>
            <person name="Martinez M.J."/>
            <person name="Novotny C."/>
            <person name="Magnuson J.K."/>
            <person name="Spatafora J.W."/>
            <person name="Maurice S."/>
            <person name="Pangilinan J."/>
            <person name="Andreopoulos W."/>
            <person name="LaButti K."/>
            <person name="Hundley H."/>
            <person name="Na H."/>
            <person name="Kuo A."/>
            <person name="Barry K."/>
            <person name="Lipzen A."/>
            <person name="Henrissat B."/>
            <person name="Riley R."/>
            <person name="Ahrendt S."/>
            <person name="Nagy L.G."/>
            <person name="Grigoriev I.V."/>
            <person name="Martin F."/>
            <person name="Rosso M.N."/>
        </authorList>
    </citation>
    <scope>NUCLEOTIDE SEQUENCE</scope>
    <source>
        <strain evidence="1">CBS 384.51</strain>
    </source>
</reference>
<comment type="caution">
    <text evidence="1">The sequence shown here is derived from an EMBL/GenBank/DDBJ whole genome shotgun (WGS) entry which is preliminary data.</text>
</comment>